<gene>
    <name evidence="2" type="ORF">LSAT_V11C100021420</name>
</gene>
<accession>A0A9R1WL34</accession>
<proteinExistence type="predicted"/>
<evidence type="ECO:0000256" key="1">
    <source>
        <dbReference type="SAM" id="MobiDB-lite"/>
    </source>
</evidence>
<keyword evidence="3" id="KW-1185">Reference proteome</keyword>
<sequence length="294" mass="33533">MLVQPFLAMQQPWYHFTQQTPNQDCLTRSVTSPFIKELLEYEIPNTVKLPHLKTYYGTTNPDSHTNTYKWTMTSLKLDERFWFTYFHTTLDGNAGTWFKTLLPGSISNFSQLKTIVPETHGQATPNNGRTKGVSGTIPTPRRRRSLEASISQCHEILCWKTRPPPYSLSRSKVGGRGRTHDTINCSVLRDKFDAENPKDDDERADRRYDSPIVYLKRPRQNQVTDCPGGFCGHTTSVRTQCHIGADGSTKAQSNLIKNPWDSEIKHKPGTRDNPSHSLKGDQMLRDNATKRHIS</sequence>
<evidence type="ECO:0000313" key="2">
    <source>
        <dbReference type="EMBL" id="KAJ0225988.1"/>
    </source>
</evidence>
<feature type="compositionally biased region" description="Basic and acidic residues" evidence="1">
    <location>
        <begin position="260"/>
        <end position="294"/>
    </location>
</feature>
<reference evidence="2 3" key="1">
    <citation type="journal article" date="2017" name="Nat. Commun.">
        <title>Genome assembly with in vitro proximity ligation data and whole-genome triplication in lettuce.</title>
        <authorList>
            <person name="Reyes-Chin-Wo S."/>
            <person name="Wang Z."/>
            <person name="Yang X."/>
            <person name="Kozik A."/>
            <person name="Arikit S."/>
            <person name="Song C."/>
            <person name="Xia L."/>
            <person name="Froenicke L."/>
            <person name="Lavelle D.O."/>
            <person name="Truco M.J."/>
            <person name="Xia R."/>
            <person name="Zhu S."/>
            <person name="Xu C."/>
            <person name="Xu H."/>
            <person name="Xu X."/>
            <person name="Cox K."/>
            <person name="Korf I."/>
            <person name="Meyers B.C."/>
            <person name="Michelmore R.W."/>
        </authorList>
    </citation>
    <scope>NUCLEOTIDE SEQUENCE [LARGE SCALE GENOMIC DNA]</scope>
    <source>
        <strain evidence="3">cv. Salinas</strain>
        <tissue evidence="2">Seedlings</tissue>
    </source>
</reference>
<dbReference type="EMBL" id="NBSK02000001">
    <property type="protein sequence ID" value="KAJ0225988.1"/>
    <property type="molecule type" value="Genomic_DNA"/>
</dbReference>
<dbReference type="Proteomes" id="UP000235145">
    <property type="component" value="Unassembled WGS sequence"/>
</dbReference>
<protein>
    <submittedName>
        <fullName evidence="2">Uncharacterized protein</fullName>
    </submittedName>
</protein>
<organism evidence="2 3">
    <name type="scientific">Lactuca sativa</name>
    <name type="common">Garden lettuce</name>
    <dbReference type="NCBI Taxonomy" id="4236"/>
    <lineage>
        <taxon>Eukaryota</taxon>
        <taxon>Viridiplantae</taxon>
        <taxon>Streptophyta</taxon>
        <taxon>Embryophyta</taxon>
        <taxon>Tracheophyta</taxon>
        <taxon>Spermatophyta</taxon>
        <taxon>Magnoliopsida</taxon>
        <taxon>eudicotyledons</taxon>
        <taxon>Gunneridae</taxon>
        <taxon>Pentapetalae</taxon>
        <taxon>asterids</taxon>
        <taxon>campanulids</taxon>
        <taxon>Asterales</taxon>
        <taxon>Asteraceae</taxon>
        <taxon>Cichorioideae</taxon>
        <taxon>Cichorieae</taxon>
        <taxon>Lactucinae</taxon>
        <taxon>Lactuca</taxon>
    </lineage>
</organism>
<comment type="caution">
    <text evidence="2">The sequence shown here is derived from an EMBL/GenBank/DDBJ whole genome shotgun (WGS) entry which is preliminary data.</text>
</comment>
<evidence type="ECO:0000313" key="3">
    <source>
        <dbReference type="Proteomes" id="UP000235145"/>
    </source>
</evidence>
<feature type="region of interest" description="Disordered" evidence="1">
    <location>
        <begin position="119"/>
        <end position="139"/>
    </location>
</feature>
<name>A0A9R1WL34_LACSA</name>
<feature type="region of interest" description="Disordered" evidence="1">
    <location>
        <begin position="248"/>
        <end position="294"/>
    </location>
</feature>
<dbReference type="AlphaFoldDB" id="A0A9R1WL34"/>